<dbReference type="OrthoDB" id="5240502at2"/>
<dbReference type="EMBL" id="SMKX01000199">
    <property type="protein sequence ID" value="TDD45564.1"/>
    <property type="molecule type" value="Genomic_DNA"/>
</dbReference>
<keyword evidence="3" id="KW-1185">Reference proteome</keyword>
<proteinExistence type="predicted"/>
<name>A0A4R4YMV7_9ACTN</name>
<protein>
    <submittedName>
        <fullName evidence="2">MBL fold metallo-hydrolase</fullName>
    </submittedName>
</protein>
<sequence length="356" mass="38936">MLELAALATTIPVAGGLLDRPASAAAAYGQAVSTSAASGADPTLPDYEPIPPSAFGPTLNANGYYAGRIKGNLYWITDGIYQSMILSTRTGIVLVDAPPSIGHNLFRAIENITKANGRPSRVTHIVYSHSHADHIAAAGLLGKSVLRIGHSETRQLLKFTPDPNRPLPQITYDNHYTLEVGGERLELRYHGPNHSPDNTFILAPAYETLMVVDVLYPGWTPFLNLSVAQDIPAWYKSHDQVMSYPWKTFVGGHMGRLGRRPDGDLQRQYIRDLERSAREAIATVDVTPYWSKYVGESGNSWGLVRQYFDAMARQAAAPVIKAYSGRLAAVDVLTESHALVLIESLRVNNGLVPIHE</sequence>
<evidence type="ECO:0000259" key="1">
    <source>
        <dbReference type="SMART" id="SM00849"/>
    </source>
</evidence>
<dbReference type="SMART" id="SM00849">
    <property type="entry name" value="Lactamase_B"/>
    <property type="match status" value="1"/>
</dbReference>
<dbReference type="InterPro" id="IPR001279">
    <property type="entry name" value="Metallo-B-lactamas"/>
</dbReference>
<dbReference type="PANTHER" id="PTHR42951">
    <property type="entry name" value="METALLO-BETA-LACTAMASE DOMAIN-CONTAINING"/>
    <property type="match status" value="1"/>
</dbReference>
<evidence type="ECO:0000313" key="3">
    <source>
        <dbReference type="Proteomes" id="UP000295124"/>
    </source>
</evidence>
<reference evidence="2 3" key="1">
    <citation type="submission" date="2019-03" db="EMBL/GenBank/DDBJ databases">
        <title>Draft genome sequences of novel Actinobacteria.</title>
        <authorList>
            <person name="Sahin N."/>
            <person name="Ay H."/>
            <person name="Saygin H."/>
        </authorList>
    </citation>
    <scope>NUCLEOTIDE SEQUENCE [LARGE SCALE GENOMIC DNA]</scope>
    <source>
        <strain evidence="2 3">JCM 13523</strain>
    </source>
</reference>
<organism evidence="2 3">
    <name type="scientific">Kribbella antibiotica</name>
    <dbReference type="NCBI Taxonomy" id="190195"/>
    <lineage>
        <taxon>Bacteria</taxon>
        <taxon>Bacillati</taxon>
        <taxon>Actinomycetota</taxon>
        <taxon>Actinomycetes</taxon>
        <taxon>Propionibacteriales</taxon>
        <taxon>Kribbellaceae</taxon>
        <taxon>Kribbella</taxon>
    </lineage>
</organism>
<dbReference type="SUPFAM" id="SSF56281">
    <property type="entry name" value="Metallo-hydrolase/oxidoreductase"/>
    <property type="match status" value="1"/>
</dbReference>
<gene>
    <name evidence="2" type="ORF">E1263_38385</name>
</gene>
<dbReference type="InterPro" id="IPR050855">
    <property type="entry name" value="NDM-1-like"/>
</dbReference>
<dbReference type="GO" id="GO:0016787">
    <property type="term" value="F:hydrolase activity"/>
    <property type="evidence" value="ECO:0007669"/>
    <property type="project" value="UniProtKB-KW"/>
</dbReference>
<feature type="domain" description="Metallo-beta-lactamase" evidence="1">
    <location>
        <begin position="80"/>
        <end position="253"/>
    </location>
</feature>
<dbReference type="AlphaFoldDB" id="A0A4R4YMV7"/>
<evidence type="ECO:0000313" key="2">
    <source>
        <dbReference type="EMBL" id="TDD45564.1"/>
    </source>
</evidence>
<dbReference type="Pfam" id="PF00753">
    <property type="entry name" value="Lactamase_B"/>
    <property type="match status" value="1"/>
</dbReference>
<dbReference type="CDD" id="cd16276">
    <property type="entry name" value="metallo-hydrolase-like_MBL-fold"/>
    <property type="match status" value="1"/>
</dbReference>
<accession>A0A4R4YMV7</accession>
<dbReference type="InterPro" id="IPR036866">
    <property type="entry name" value="RibonucZ/Hydroxyglut_hydro"/>
</dbReference>
<dbReference type="PANTHER" id="PTHR42951:SF4">
    <property type="entry name" value="ACYL-COENZYME A THIOESTERASE MBLAC2"/>
    <property type="match status" value="1"/>
</dbReference>
<keyword evidence="2" id="KW-0378">Hydrolase</keyword>
<dbReference type="Proteomes" id="UP000295124">
    <property type="component" value="Unassembled WGS sequence"/>
</dbReference>
<comment type="caution">
    <text evidence="2">The sequence shown here is derived from an EMBL/GenBank/DDBJ whole genome shotgun (WGS) entry which is preliminary data.</text>
</comment>
<dbReference type="Gene3D" id="3.60.15.10">
    <property type="entry name" value="Ribonuclease Z/Hydroxyacylglutathione hydrolase-like"/>
    <property type="match status" value="1"/>
</dbReference>